<feature type="transmembrane region" description="Helical" evidence="13">
    <location>
        <begin position="285"/>
        <end position="314"/>
    </location>
</feature>
<dbReference type="InterPro" id="IPR003838">
    <property type="entry name" value="ABC3_permease_C"/>
</dbReference>
<dbReference type="Pfam" id="PF02687">
    <property type="entry name" value="FtsX"/>
    <property type="match status" value="1"/>
</dbReference>
<dbReference type="AlphaFoldDB" id="A0A1X7ALL7"/>
<keyword evidence="11" id="KW-0131">Cell cycle</keyword>
<evidence type="ECO:0000256" key="4">
    <source>
        <dbReference type="ARBA" id="ARBA00021907"/>
    </source>
</evidence>
<protein>
    <recommendedName>
        <fullName evidence="4">Cell division protein FtsX</fullName>
    </recommendedName>
</protein>
<keyword evidence="7 16" id="KW-0132">Cell division</keyword>
<evidence type="ECO:0000313" key="17">
    <source>
        <dbReference type="Proteomes" id="UP000196573"/>
    </source>
</evidence>
<dbReference type="GO" id="GO:0032153">
    <property type="term" value="C:cell division site"/>
    <property type="evidence" value="ECO:0007669"/>
    <property type="project" value="TreeGrafter"/>
</dbReference>
<evidence type="ECO:0000256" key="5">
    <source>
        <dbReference type="ARBA" id="ARBA00022475"/>
    </source>
</evidence>
<dbReference type="InterPro" id="IPR004513">
    <property type="entry name" value="FtsX"/>
</dbReference>
<name>A0A1X7ALL7_9GAMM</name>
<evidence type="ECO:0000256" key="11">
    <source>
        <dbReference type="ARBA" id="ARBA00023306"/>
    </source>
</evidence>
<evidence type="ECO:0000259" key="14">
    <source>
        <dbReference type="Pfam" id="PF02687"/>
    </source>
</evidence>
<dbReference type="Gene3D" id="3.30.70.3040">
    <property type="match status" value="1"/>
</dbReference>
<dbReference type="Pfam" id="PF18075">
    <property type="entry name" value="FtsX_ECD"/>
    <property type="match status" value="1"/>
</dbReference>
<evidence type="ECO:0000256" key="13">
    <source>
        <dbReference type="SAM" id="Phobius"/>
    </source>
</evidence>
<keyword evidence="5" id="KW-1003">Cell membrane</keyword>
<proteinExistence type="inferred from homology"/>
<dbReference type="InterPro" id="IPR040690">
    <property type="entry name" value="FtsX_ECD"/>
</dbReference>
<dbReference type="EMBL" id="FWPT01000006">
    <property type="protein sequence ID" value="SMA48589.1"/>
    <property type="molecule type" value="Genomic_DNA"/>
</dbReference>
<keyword evidence="6" id="KW-0997">Cell inner membrane</keyword>
<feature type="transmembrane region" description="Helical" evidence="13">
    <location>
        <begin position="240"/>
        <end position="264"/>
    </location>
</feature>
<dbReference type="PANTHER" id="PTHR47755:SF1">
    <property type="entry name" value="CELL DIVISION PROTEIN FTSX"/>
    <property type="match status" value="1"/>
</dbReference>
<dbReference type="Proteomes" id="UP000196573">
    <property type="component" value="Unassembled WGS sequence"/>
</dbReference>
<evidence type="ECO:0000256" key="9">
    <source>
        <dbReference type="ARBA" id="ARBA00022989"/>
    </source>
</evidence>
<feature type="compositionally biased region" description="Basic and acidic residues" evidence="12">
    <location>
        <begin position="1"/>
        <end position="19"/>
    </location>
</feature>
<dbReference type="PANTHER" id="PTHR47755">
    <property type="entry name" value="CELL DIVISION PROTEIN FTSX"/>
    <property type="match status" value="1"/>
</dbReference>
<keyword evidence="10 13" id="KW-0472">Membrane</keyword>
<evidence type="ECO:0000259" key="15">
    <source>
        <dbReference type="Pfam" id="PF18075"/>
    </source>
</evidence>
<feature type="domain" description="ABC3 transporter permease C-terminal" evidence="14">
    <location>
        <begin position="244"/>
        <end position="361"/>
    </location>
</feature>
<evidence type="ECO:0000256" key="7">
    <source>
        <dbReference type="ARBA" id="ARBA00022618"/>
    </source>
</evidence>
<organism evidence="16 17">
    <name type="scientific">Parendozoicomonas haliclonae</name>
    <dbReference type="NCBI Taxonomy" id="1960125"/>
    <lineage>
        <taxon>Bacteria</taxon>
        <taxon>Pseudomonadati</taxon>
        <taxon>Pseudomonadota</taxon>
        <taxon>Gammaproteobacteria</taxon>
        <taxon>Oceanospirillales</taxon>
        <taxon>Endozoicomonadaceae</taxon>
        <taxon>Parendozoicomonas</taxon>
    </lineage>
</organism>
<evidence type="ECO:0000256" key="3">
    <source>
        <dbReference type="ARBA" id="ARBA00011160"/>
    </source>
</evidence>
<dbReference type="InterPro" id="IPR047590">
    <property type="entry name" value="FtsX_proteobact-type"/>
</dbReference>
<keyword evidence="8 13" id="KW-0812">Transmembrane</keyword>
<feature type="transmembrane region" description="Helical" evidence="13">
    <location>
        <begin position="334"/>
        <end position="356"/>
    </location>
</feature>
<comment type="similarity">
    <text evidence="2">Belongs to the ABC-4 integral membrane protein family. FtsX subfamily.</text>
</comment>
<gene>
    <name evidence="16" type="primary">ftsX</name>
    <name evidence="16" type="ORF">EHSB41UT_02795</name>
</gene>
<feature type="domain" description="FtsX extracellular" evidence="15">
    <location>
        <begin position="128"/>
        <end position="219"/>
    </location>
</feature>
<evidence type="ECO:0000256" key="10">
    <source>
        <dbReference type="ARBA" id="ARBA00023136"/>
    </source>
</evidence>
<keyword evidence="9 13" id="KW-1133">Transmembrane helix</keyword>
<keyword evidence="17" id="KW-1185">Reference proteome</keyword>
<feature type="transmembrane region" description="Helical" evidence="13">
    <location>
        <begin position="84"/>
        <end position="108"/>
    </location>
</feature>
<evidence type="ECO:0000313" key="16">
    <source>
        <dbReference type="EMBL" id="SMA48589.1"/>
    </source>
</evidence>
<evidence type="ECO:0000256" key="1">
    <source>
        <dbReference type="ARBA" id="ARBA00004429"/>
    </source>
</evidence>
<evidence type="ECO:0000256" key="6">
    <source>
        <dbReference type="ARBA" id="ARBA00022519"/>
    </source>
</evidence>
<accession>A0A1X7ALL7</accession>
<reference evidence="16 17" key="1">
    <citation type="submission" date="2017-03" db="EMBL/GenBank/DDBJ databases">
        <authorList>
            <person name="Afonso C.L."/>
            <person name="Miller P.J."/>
            <person name="Scott M.A."/>
            <person name="Spackman E."/>
            <person name="Goraichik I."/>
            <person name="Dimitrov K.M."/>
            <person name="Suarez D.L."/>
            <person name="Swayne D.E."/>
        </authorList>
    </citation>
    <scope>NUCLEOTIDE SEQUENCE [LARGE SCALE GENOMIC DNA]</scope>
    <source>
        <strain evidence="16">SB41UT1</strain>
    </source>
</reference>
<evidence type="ECO:0000256" key="8">
    <source>
        <dbReference type="ARBA" id="ARBA00022692"/>
    </source>
</evidence>
<comment type="subcellular location">
    <subcellularLocation>
        <location evidence="1">Cell inner membrane</location>
        <topology evidence="1">Multi-pass membrane protein</topology>
    </subcellularLocation>
</comment>
<evidence type="ECO:0000256" key="12">
    <source>
        <dbReference type="SAM" id="MobiDB-lite"/>
    </source>
</evidence>
<sequence length="367" mass="39661">MSQDRTGPRRNEMGREGKKSAVTTWRKTPHVDAAAARTSSKSQGKKAEAPRKGAAKNGKVSEAGRWSNLWRLHRQFGRESLQRLLATPAASLMTVLVLGIALALPAALSLTLENLKTVAGNSNVTSARISLYLENQVSEKDARRMREDLLKDSGIAAAVYISPTQGLAEFEKYSGLGDALRLLDSNPLPGVIEVEASDSSPLAVSNLQNRLKRVDGVAELRVDSEWLKKLNAIVTLGDRILTGLSVLICLAVLLVVGNTIRLLVVNRRDEIRVIKLVGGSDGFVLLPFLYSGFWYGLAGGVLCWLIVACLWLAVSGPASDLATLYQSTFRPEFPGLNMTLLLIGGGAFMGVSGALLSSWRQLRDIDP</sequence>
<dbReference type="NCBIfam" id="TIGR00439">
    <property type="entry name" value="FtsX_Gneg"/>
    <property type="match status" value="1"/>
</dbReference>
<dbReference type="OrthoDB" id="9813411at2"/>
<dbReference type="GO" id="GO:0051301">
    <property type="term" value="P:cell division"/>
    <property type="evidence" value="ECO:0007669"/>
    <property type="project" value="UniProtKB-KW"/>
</dbReference>
<dbReference type="RefSeq" id="WP_133060519.1">
    <property type="nucleotide sequence ID" value="NZ_CBCSCN010000006.1"/>
</dbReference>
<dbReference type="GO" id="GO:0005886">
    <property type="term" value="C:plasma membrane"/>
    <property type="evidence" value="ECO:0007669"/>
    <property type="project" value="UniProtKB-SubCell"/>
</dbReference>
<evidence type="ECO:0000256" key="2">
    <source>
        <dbReference type="ARBA" id="ARBA00007379"/>
    </source>
</evidence>
<feature type="region of interest" description="Disordered" evidence="12">
    <location>
        <begin position="1"/>
        <end position="60"/>
    </location>
</feature>
<comment type="subunit">
    <text evidence="3">Forms a membrane-associated complex with FtsE.</text>
</comment>